<reference evidence="1 2" key="1">
    <citation type="submission" date="2023-07" db="EMBL/GenBank/DDBJ databases">
        <title>Comparative genomics of wheat-associated soil bacteria to identify genetic determinants of phenazine resistance.</title>
        <authorList>
            <person name="Mouncey N."/>
        </authorList>
    </citation>
    <scope>NUCLEOTIDE SEQUENCE [LARGE SCALE GENOMIC DNA]</scope>
    <source>
        <strain evidence="1 2">B2I6</strain>
    </source>
</reference>
<gene>
    <name evidence="1" type="ORF">QF030_007325</name>
</gene>
<evidence type="ECO:0000313" key="1">
    <source>
        <dbReference type="EMBL" id="MDQ0585147.1"/>
    </source>
</evidence>
<keyword evidence="2" id="KW-1185">Reference proteome</keyword>
<accession>A0ABU0P337</accession>
<proteinExistence type="predicted"/>
<dbReference type="RefSeq" id="WP_307166862.1">
    <property type="nucleotide sequence ID" value="NZ_JAUSWV010000002.1"/>
</dbReference>
<dbReference type="Proteomes" id="UP001230654">
    <property type="component" value="Unassembled WGS sequence"/>
</dbReference>
<dbReference type="EMBL" id="JAUSWV010000002">
    <property type="protein sequence ID" value="MDQ0585147.1"/>
    <property type="molecule type" value="Genomic_DNA"/>
</dbReference>
<comment type="caution">
    <text evidence="1">The sequence shown here is derived from an EMBL/GenBank/DDBJ whole genome shotgun (WGS) entry which is preliminary data.</text>
</comment>
<organism evidence="1 2">
    <name type="scientific">Streptomyces rishiriensis</name>
    <dbReference type="NCBI Taxonomy" id="68264"/>
    <lineage>
        <taxon>Bacteria</taxon>
        <taxon>Bacillati</taxon>
        <taxon>Actinomycetota</taxon>
        <taxon>Actinomycetes</taxon>
        <taxon>Kitasatosporales</taxon>
        <taxon>Streptomycetaceae</taxon>
        <taxon>Streptomyces</taxon>
    </lineage>
</organism>
<evidence type="ECO:0000313" key="2">
    <source>
        <dbReference type="Proteomes" id="UP001230654"/>
    </source>
</evidence>
<name>A0ABU0P337_STRRH</name>
<protein>
    <submittedName>
        <fullName evidence="1">Uncharacterized protein</fullName>
    </submittedName>
</protein>
<sequence length="85" mass="9830">MEPRDDLTEDQKKAYAANEADFDGLEKQLRSFDETANARLTATARRFDPDAQYCYRCPCDQYEGIEHRCARDTCGHSRISHHGFI</sequence>